<dbReference type="EMBL" id="CP000482">
    <property type="protein sequence ID" value="ABK98349.1"/>
    <property type="molecule type" value="Genomic_DNA"/>
</dbReference>
<keyword evidence="2" id="KW-1185">Reference proteome</keyword>
<sequence length="73" mass="8113">MYGADRIYKKVEIIGVSKISIEAAIETAVTKARASLDKLSWFEVQDIRGHIGDDGKVSEYQVVLKVAFQLKGE</sequence>
<accession>A1ALX9</accession>
<evidence type="ECO:0008006" key="3">
    <source>
        <dbReference type="Google" id="ProtNLM"/>
    </source>
</evidence>
<name>A1ALX9_PELPD</name>
<dbReference type="InterPro" id="IPR050049">
    <property type="entry name" value="Dodecin_bact"/>
</dbReference>
<dbReference type="PANTHER" id="PTHR39324:SF1">
    <property type="entry name" value="CALCIUM DODECIN"/>
    <property type="match status" value="1"/>
</dbReference>
<dbReference type="PANTHER" id="PTHR39324">
    <property type="entry name" value="CALCIUM DODECIN"/>
    <property type="match status" value="1"/>
</dbReference>
<gene>
    <name evidence="1" type="ordered locus">Ppro_0718</name>
</gene>
<dbReference type="eggNOG" id="COG3360">
    <property type="taxonomic scope" value="Bacteria"/>
</dbReference>
<evidence type="ECO:0000313" key="2">
    <source>
        <dbReference type="Proteomes" id="UP000006732"/>
    </source>
</evidence>
<dbReference type="InterPro" id="IPR025543">
    <property type="entry name" value="Dodecin-like"/>
</dbReference>
<evidence type="ECO:0000313" key="1">
    <source>
        <dbReference type="EMBL" id="ABK98349.1"/>
    </source>
</evidence>
<dbReference type="InterPro" id="IPR036694">
    <property type="entry name" value="Dodecin-like_sf"/>
</dbReference>
<reference evidence="1 2" key="1">
    <citation type="submission" date="2006-10" db="EMBL/GenBank/DDBJ databases">
        <title>Complete sequence of chromosome of Pelobacter propionicus DSM 2379.</title>
        <authorList>
            <consortium name="US DOE Joint Genome Institute"/>
            <person name="Copeland A."/>
            <person name="Lucas S."/>
            <person name="Lapidus A."/>
            <person name="Barry K."/>
            <person name="Detter J.C."/>
            <person name="Glavina del Rio T."/>
            <person name="Hammon N."/>
            <person name="Israni S."/>
            <person name="Dalin E."/>
            <person name="Tice H."/>
            <person name="Pitluck S."/>
            <person name="Saunders E."/>
            <person name="Brettin T."/>
            <person name="Bruce D."/>
            <person name="Han C."/>
            <person name="Tapia R."/>
            <person name="Schmutz J."/>
            <person name="Larimer F."/>
            <person name="Land M."/>
            <person name="Hauser L."/>
            <person name="Kyrpides N."/>
            <person name="Kim E."/>
            <person name="Lovley D."/>
            <person name="Richardson P."/>
        </authorList>
    </citation>
    <scope>NUCLEOTIDE SEQUENCE [LARGE SCALE GENOMIC DNA]</scope>
    <source>
        <strain evidence="2">DSM 2379 / NBRC 103807 / OttBd1</strain>
    </source>
</reference>
<dbReference type="KEGG" id="ppd:Ppro_0718"/>
<dbReference type="OrthoDB" id="9805889at2"/>
<dbReference type="Gene3D" id="3.30.1660.10">
    <property type="entry name" value="Flavin-binding protein dodecin"/>
    <property type="match status" value="1"/>
</dbReference>
<proteinExistence type="predicted"/>
<dbReference type="SUPFAM" id="SSF89807">
    <property type="entry name" value="Dodecin-like"/>
    <property type="match status" value="1"/>
</dbReference>
<organism evidence="1 2">
    <name type="scientific">Pelobacter propionicus (strain DSM 2379 / NBRC 103807 / OttBd1)</name>
    <dbReference type="NCBI Taxonomy" id="338966"/>
    <lineage>
        <taxon>Bacteria</taxon>
        <taxon>Pseudomonadati</taxon>
        <taxon>Thermodesulfobacteriota</taxon>
        <taxon>Desulfuromonadia</taxon>
        <taxon>Desulfuromonadales</taxon>
        <taxon>Desulfuromonadaceae</taxon>
        <taxon>Pelobacter</taxon>
    </lineage>
</organism>
<dbReference type="Pfam" id="PF07311">
    <property type="entry name" value="Dodecin"/>
    <property type="match status" value="1"/>
</dbReference>
<dbReference type="InterPro" id="IPR009923">
    <property type="entry name" value="Dodecin"/>
</dbReference>
<dbReference type="RefSeq" id="WP_011734661.1">
    <property type="nucleotide sequence ID" value="NC_008609.1"/>
</dbReference>
<dbReference type="AlphaFoldDB" id="A1ALX9"/>
<dbReference type="STRING" id="338966.Ppro_0718"/>
<protein>
    <recommendedName>
        <fullName evidence="3">Dodecin flavoprotein</fullName>
    </recommendedName>
</protein>
<dbReference type="NCBIfam" id="NF043052">
    <property type="entry name" value="DodecBact"/>
    <property type="match status" value="1"/>
</dbReference>
<dbReference type="HOGENOM" id="CLU_161196_1_1_7"/>
<dbReference type="Proteomes" id="UP000006732">
    <property type="component" value="Chromosome"/>
</dbReference>